<comment type="subcellular location">
    <subcellularLocation>
        <location evidence="1">Membrane</location>
        <topology evidence="1">Multi-pass membrane protein</topology>
    </subcellularLocation>
</comment>
<evidence type="ECO:0000256" key="5">
    <source>
        <dbReference type="SAM" id="Phobius"/>
    </source>
</evidence>
<accession>A0A0E4G9Z1</accession>
<dbReference type="GO" id="GO:0005385">
    <property type="term" value="F:zinc ion transmembrane transporter activity"/>
    <property type="evidence" value="ECO:0007669"/>
    <property type="project" value="TreeGrafter"/>
</dbReference>
<dbReference type="GO" id="GO:0016020">
    <property type="term" value="C:membrane"/>
    <property type="evidence" value="ECO:0007669"/>
    <property type="project" value="UniProtKB-SubCell"/>
</dbReference>
<feature type="transmembrane region" description="Helical" evidence="5">
    <location>
        <begin position="62"/>
        <end position="83"/>
    </location>
</feature>
<dbReference type="PANTHER" id="PTHR11040">
    <property type="entry name" value="ZINC/IRON TRANSPORTER"/>
    <property type="match status" value="1"/>
</dbReference>
<evidence type="ECO:0000313" key="6">
    <source>
        <dbReference type="EMBL" id="CFW97488.1"/>
    </source>
</evidence>
<feature type="transmembrane region" description="Helical" evidence="5">
    <location>
        <begin position="90"/>
        <end position="107"/>
    </location>
</feature>
<sequence>MDNSLIWSLLAGACTAFGALILFFRKSWSNKSLAFFLGLAAGVMVAVVVFDMLPSALVFGNVAKTCIGLALGILIMVFVNSLLFRAINSAETLISLGYMIMLGIALHDLPEGMAIAFGDEMKSRTGMVIALGIGIHNIPEGMAIAAPLLMGGLKKNHILLKTILLGFITPLGTIIGKYMAKVLPDLLPLMLGLASGVMVYLVCFQLWPQAGAKNKGSRWWGLALGTIIILAASFF</sequence>
<dbReference type="InterPro" id="IPR003689">
    <property type="entry name" value="ZIP"/>
</dbReference>
<organism evidence="6 7">
    <name type="scientific">Syntrophomonas zehnderi OL-4</name>
    <dbReference type="NCBI Taxonomy" id="690567"/>
    <lineage>
        <taxon>Bacteria</taxon>
        <taxon>Bacillati</taxon>
        <taxon>Bacillota</taxon>
        <taxon>Clostridia</taxon>
        <taxon>Eubacteriales</taxon>
        <taxon>Syntrophomonadaceae</taxon>
        <taxon>Syntrophomonas</taxon>
    </lineage>
</organism>
<protein>
    <submittedName>
        <fullName evidence="6">Zinc/iron permease</fullName>
    </submittedName>
</protein>
<reference evidence="6 7" key="1">
    <citation type="submission" date="2015-03" db="EMBL/GenBank/DDBJ databases">
        <authorList>
            <person name="Murphy D."/>
        </authorList>
    </citation>
    <scope>NUCLEOTIDE SEQUENCE [LARGE SCALE GENOMIC DNA]</scope>
    <source>
        <strain evidence="6 7">OL-4</strain>
    </source>
</reference>
<keyword evidence="4 5" id="KW-0472">Membrane</keyword>
<proteinExistence type="predicted"/>
<dbReference type="Proteomes" id="UP000045545">
    <property type="component" value="Unassembled WGS sequence"/>
</dbReference>
<evidence type="ECO:0000313" key="7">
    <source>
        <dbReference type="Proteomes" id="UP000045545"/>
    </source>
</evidence>
<keyword evidence="2 5" id="KW-0812">Transmembrane</keyword>
<feature type="transmembrane region" description="Helical" evidence="5">
    <location>
        <begin position="127"/>
        <end position="150"/>
    </location>
</feature>
<dbReference type="STRING" id="690567.87"/>
<name>A0A0E4G9Z1_9FIRM</name>
<dbReference type="Pfam" id="PF02535">
    <property type="entry name" value="Zip"/>
    <property type="match status" value="1"/>
</dbReference>
<evidence type="ECO:0000256" key="4">
    <source>
        <dbReference type="ARBA" id="ARBA00023136"/>
    </source>
</evidence>
<feature type="transmembrane region" description="Helical" evidence="5">
    <location>
        <begin position="6"/>
        <end position="24"/>
    </location>
</feature>
<feature type="transmembrane region" description="Helical" evidence="5">
    <location>
        <begin position="219"/>
        <end position="234"/>
    </location>
</feature>
<evidence type="ECO:0000256" key="3">
    <source>
        <dbReference type="ARBA" id="ARBA00022989"/>
    </source>
</evidence>
<feature type="transmembrane region" description="Helical" evidence="5">
    <location>
        <begin position="186"/>
        <end position="207"/>
    </location>
</feature>
<dbReference type="EMBL" id="CGIH01000002">
    <property type="protein sequence ID" value="CFW97488.1"/>
    <property type="molecule type" value="Genomic_DNA"/>
</dbReference>
<feature type="transmembrane region" description="Helical" evidence="5">
    <location>
        <begin position="33"/>
        <end position="50"/>
    </location>
</feature>
<gene>
    <name evidence="6" type="ORF">87</name>
</gene>
<evidence type="ECO:0000256" key="2">
    <source>
        <dbReference type="ARBA" id="ARBA00022692"/>
    </source>
</evidence>
<keyword evidence="7" id="KW-1185">Reference proteome</keyword>
<evidence type="ECO:0000256" key="1">
    <source>
        <dbReference type="ARBA" id="ARBA00004141"/>
    </source>
</evidence>
<feature type="transmembrane region" description="Helical" evidence="5">
    <location>
        <begin position="162"/>
        <end position="180"/>
    </location>
</feature>
<keyword evidence="3 5" id="KW-1133">Transmembrane helix</keyword>
<dbReference type="PANTHER" id="PTHR11040:SF205">
    <property type="entry name" value="ZINC TRANSPORTER ZUPT"/>
    <property type="match status" value="1"/>
</dbReference>
<dbReference type="AlphaFoldDB" id="A0A0E4G9Z1"/>